<evidence type="ECO:0000313" key="2">
    <source>
        <dbReference type="Proteomes" id="UP000821865"/>
    </source>
</evidence>
<name>A0ACB8CVF0_DERSI</name>
<protein>
    <submittedName>
        <fullName evidence="1">Uncharacterized protein</fullName>
    </submittedName>
</protein>
<evidence type="ECO:0000313" key="1">
    <source>
        <dbReference type="EMBL" id="KAH7953117.1"/>
    </source>
</evidence>
<organism evidence="1 2">
    <name type="scientific">Dermacentor silvarum</name>
    <name type="common">Tick</name>
    <dbReference type="NCBI Taxonomy" id="543639"/>
    <lineage>
        <taxon>Eukaryota</taxon>
        <taxon>Metazoa</taxon>
        <taxon>Ecdysozoa</taxon>
        <taxon>Arthropoda</taxon>
        <taxon>Chelicerata</taxon>
        <taxon>Arachnida</taxon>
        <taxon>Acari</taxon>
        <taxon>Parasitiformes</taxon>
        <taxon>Ixodida</taxon>
        <taxon>Ixodoidea</taxon>
        <taxon>Ixodidae</taxon>
        <taxon>Rhipicephalinae</taxon>
        <taxon>Dermacentor</taxon>
    </lineage>
</organism>
<keyword evidence="2" id="KW-1185">Reference proteome</keyword>
<reference evidence="1" key="1">
    <citation type="submission" date="2020-05" db="EMBL/GenBank/DDBJ databases">
        <title>Large-scale comparative analyses of tick genomes elucidate their genetic diversity and vector capacities.</title>
        <authorList>
            <person name="Jia N."/>
            <person name="Wang J."/>
            <person name="Shi W."/>
            <person name="Du L."/>
            <person name="Sun Y."/>
            <person name="Zhan W."/>
            <person name="Jiang J."/>
            <person name="Wang Q."/>
            <person name="Zhang B."/>
            <person name="Ji P."/>
            <person name="Sakyi L.B."/>
            <person name="Cui X."/>
            <person name="Yuan T."/>
            <person name="Jiang B."/>
            <person name="Yang W."/>
            <person name="Lam T.T.-Y."/>
            <person name="Chang Q."/>
            <person name="Ding S."/>
            <person name="Wang X."/>
            <person name="Zhu J."/>
            <person name="Ruan X."/>
            <person name="Zhao L."/>
            <person name="Wei J."/>
            <person name="Que T."/>
            <person name="Du C."/>
            <person name="Cheng J."/>
            <person name="Dai P."/>
            <person name="Han X."/>
            <person name="Huang E."/>
            <person name="Gao Y."/>
            <person name="Liu J."/>
            <person name="Shao H."/>
            <person name="Ye R."/>
            <person name="Li L."/>
            <person name="Wei W."/>
            <person name="Wang X."/>
            <person name="Wang C."/>
            <person name="Yang T."/>
            <person name="Huo Q."/>
            <person name="Li W."/>
            <person name="Guo W."/>
            <person name="Chen H."/>
            <person name="Zhou L."/>
            <person name="Ni X."/>
            <person name="Tian J."/>
            <person name="Zhou Y."/>
            <person name="Sheng Y."/>
            <person name="Liu T."/>
            <person name="Pan Y."/>
            <person name="Xia L."/>
            <person name="Li J."/>
            <person name="Zhao F."/>
            <person name="Cao W."/>
        </authorList>
    </citation>
    <scope>NUCLEOTIDE SEQUENCE</scope>
    <source>
        <strain evidence="1">Dsil-2018</strain>
    </source>
</reference>
<proteinExistence type="predicted"/>
<sequence>MLFFYNWFTSLCLVEELKCKGFLCVGTVRVDRTQKRSLAPDAAFKAQERGSIDFRLDEQSKIGVIKWFDNSSVHIVSSYAIVQLTEICKRWNTKEKCSVDMFHTLSP</sequence>
<dbReference type="EMBL" id="CM023473">
    <property type="protein sequence ID" value="KAH7953117.1"/>
    <property type="molecule type" value="Genomic_DNA"/>
</dbReference>
<gene>
    <name evidence="1" type="ORF">HPB49_004976</name>
</gene>
<accession>A0ACB8CVF0</accession>
<comment type="caution">
    <text evidence="1">The sequence shown here is derived from an EMBL/GenBank/DDBJ whole genome shotgun (WGS) entry which is preliminary data.</text>
</comment>
<dbReference type="Proteomes" id="UP000821865">
    <property type="component" value="Chromosome 4"/>
</dbReference>